<dbReference type="InParanoid" id="W4K1Z6"/>
<reference evidence="2 3" key="1">
    <citation type="journal article" date="2012" name="New Phytol.">
        <title>Insight into trade-off between wood decay and parasitism from the genome of a fungal forest pathogen.</title>
        <authorList>
            <person name="Olson A."/>
            <person name="Aerts A."/>
            <person name="Asiegbu F."/>
            <person name="Belbahri L."/>
            <person name="Bouzid O."/>
            <person name="Broberg A."/>
            <person name="Canback B."/>
            <person name="Coutinho P.M."/>
            <person name="Cullen D."/>
            <person name="Dalman K."/>
            <person name="Deflorio G."/>
            <person name="van Diepen L.T."/>
            <person name="Dunand C."/>
            <person name="Duplessis S."/>
            <person name="Durling M."/>
            <person name="Gonthier P."/>
            <person name="Grimwood J."/>
            <person name="Fossdal C.G."/>
            <person name="Hansson D."/>
            <person name="Henrissat B."/>
            <person name="Hietala A."/>
            <person name="Himmelstrand K."/>
            <person name="Hoffmeister D."/>
            <person name="Hogberg N."/>
            <person name="James T.Y."/>
            <person name="Karlsson M."/>
            <person name="Kohler A."/>
            <person name="Kues U."/>
            <person name="Lee Y.H."/>
            <person name="Lin Y.C."/>
            <person name="Lind M."/>
            <person name="Lindquist E."/>
            <person name="Lombard V."/>
            <person name="Lucas S."/>
            <person name="Lunden K."/>
            <person name="Morin E."/>
            <person name="Murat C."/>
            <person name="Park J."/>
            <person name="Raffaello T."/>
            <person name="Rouze P."/>
            <person name="Salamov A."/>
            <person name="Schmutz J."/>
            <person name="Solheim H."/>
            <person name="Stahlberg J."/>
            <person name="Velez H."/>
            <person name="de Vries R.P."/>
            <person name="Wiebenga A."/>
            <person name="Woodward S."/>
            <person name="Yakovlev I."/>
            <person name="Garbelotto M."/>
            <person name="Martin F."/>
            <person name="Grigoriev I.V."/>
            <person name="Stenlid J."/>
        </authorList>
    </citation>
    <scope>NUCLEOTIDE SEQUENCE [LARGE SCALE GENOMIC DNA]</scope>
    <source>
        <strain evidence="2 3">TC 32-1</strain>
    </source>
</reference>
<dbReference type="Proteomes" id="UP000030671">
    <property type="component" value="Unassembled WGS sequence"/>
</dbReference>
<keyword evidence="3" id="KW-1185">Reference proteome</keyword>
<dbReference type="HOGENOM" id="CLU_580105_0_0_1"/>
<dbReference type="KEGG" id="hir:HETIRDRAFT_117862"/>
<feature type="compositionally biased region" description="Basic and acidic residues" evidence="1">
    <location>
        <begin position="229"/>
        <end position="241"/>
    </location>
</feature>
<dbReference type="OrthoDB" id="3362851at2759"/>
<feature type="region of interest" description="Disordered" evidence="1">
    <location>
        <begin position="1"/>
        <end position="128"/>
    </location>
</feature>
<dbReference type="RefSeq" id="XP_009549595.1">
    <property type="nucleotide sequence ID" value="XM_009551300.1"/>
</dbReference>
<feature type="region of interest" description="Disordered" evidence="1">
    <location>
        <begin position="202"/>
        <end position="320"/>
    </location>
</feature>
<evidence type="ECO:0000256" key="1">
    <source>
        <dbReference type="SAM" id="MobiDB-lite"/>
    </source>
</evidence>
<accession>W4K1Z6</accession>
<protein>
    <submittedName>
        <fullName evidence="2">Uncharacterized protein</fullName>
    </submittedName>
</protein>
<gene>
    <name evidence="2" type="ORF">HETIRDRAFT_117862</name>
</gene>
<organism evidence="2 3">
    <name type="scientific">Heterobasidion irregulare (strain TC 32-1)</name>
    <dbReference type="NCBI Taxonomy" id="747525"/>
    <lineage>
        <taxon>Eukaryota</taxon>
        <taxon>Fungi</taxon>
        <taxon>Dikarya</taxon>
        <taxon>Basidiomycota</taxon>
        <taxon>Agaricomycotina</taxon>
        <taxon>Agaricomycetes</taxon>
        <taxon>Russulales</taxon>
        <taxon>Bondarzewiaceae</taxon>
        <taxon>Heterobasidion</taxon>
        <taxon>Heterobasidion annosum species complex</taxon>
    </lineage>
</organism>
<sequence>MDPPWSPSSGKRPRKRKARSPSPEQPPHSPKRASGSQLSATVLPPIREMQAFLPSPGPPSQHPEDVYPQHPQPTGFPLFSSSDSRFVSQAGPSTPAAEYNPEIMDSEPEADAEPSGRPKQKRRRQALSCTERTHVDHVLGVLTIIVGSPVKSFSDKYVSRAEFDEVKARLDKLEAIVYGTPPAALPPSSSIELSSRSATIGVGMPSAASSSRRYTEPHHQIPPFPTGPSRREDYPSKHTSSEHSNPASVHVTAPSQTAHPAPSQPHSQTYLGQPSSQSSPTFRSYESTRSPSHHFGGSGVGGDTGPGAVSIAGPSSAVKPSPFSLSAITAPYNTPVAPPLPQPHPKNSYAQTFTPLGERLCIRVVQGPAAPTYPHLSHIVDSLSRSFTPTRAPTFRPCSCSHRRRCYRPRPARCQRPMITMGELIVRAARGRYHGGSAMRAHTRSHRNLMLIAAKGTLQTSERRLHAPGEF</sequence>
<name>W4K1Z6_HETIT</name>
<dbReference type="STRING" id="747525.W4K1Z6"/>
<dbReference type="GeneID" id="20666566"/>
<evidence type="ECO:0000313" key="2">
    <source>
        <dbReference type="EMBL" id="ETW79360.1"/>
    </source>
</evidence>
<feature type="compositionally biased region" description="Polar residues" evidence="1">
    <location>
        <begin position="79"/>
        <end position="92"/>
    </location>
</feature>
<dbReference type="EMBL" id="KI925461">
    <property type="protein sequence ID" value="ETW79360.1"/>
    <property type="molecule type" value="Genomic_DNA"/>
</dbReference>
<feature type="compositionally biased region" description="Polar residues" evidence="1">
    <location>
        <begin position="242"/>
        <end position="290"/>
    </location>
</feature>
<proteinExistence type="predicted"/>
<evidence type="ECO:0000313" key="3">
    <source>
        <dbReference type="Proteomes" id="UP000030671"/>
    </source>
</evidence>
<dbReference type="AlphaFoldDB" id="W4K1Z6"/>
<feature type="compositionally biased region" description="Gly residues" evidence="1">
    <location>
        <begin position="296"/>
        <end position="305"/>
    </location>
</feature>